<evidence type="ECO:0000313" key="2">
    <source>
        <dbReference type="Proteomes" id="UP001050975"/>
    </source>
</evidence>
<keyword evidence="2" id="KW-1185">Reference proteome</keyword>
<dbReference type="Gene3D" id="3.50.50.60">
    <property type="entry name" value="FAD/NAD(P)-binding domain"/>
    <property type="match status" value="1"/>
</dbReference>
<reference evidence="1" key="1">
    <citation type="submission" date="2019-10" db="EMBL/GenBank/DDBJ databases">
        <title>Draft genome sequece of Microseira wollei NIES-4236.</title>
        <authorList>
            <person name="Yamaguchi H."/>
            <person name="Suzuki S."/>
            <person name="Kawachi M."/>
        </authorList>
    </citation>
    <scope>NUCLEOTIDE SEQUENCE</scope>
    <source>
        <strain evidence="1">NIES-4236</strain>
    </source>
</reference>
<name>A0AAV3X0N5_9CYAN</name>
<gene>
    <name evidence="1" type="ORF">MiSe_04680</name>
</gene>
<dbReference type="Proteomes" id="UP001050975">
    <property type="component" value="Unassembled WGS sequence"/>
</dbReference>
<protein>
    <submittedName>
        <fullName evidence="1">Glucose-methanol-choline oxidoreductase</fullName>
    </submittedName>
</protein>
<sequence>MNTGNVAAFCFAVAADGTLSQIAPTATQKIWRNTVSQVPTLTSGNTNAPTIMIGEKAADLIKGSSQVSQQEYLTIGDLAKSINQQT</sequence>
<dbReference type="InterPro" id="IPR036188">
    <property type="entry name" value="FAD/NAD-bd_sf"/>
</dbReference>
<evidence type="ECO:0000313" key="1">
    <source>
        <dbReference type="EMBL" id="GET35723.1"/>
    </source>
</evidence>
<comment type="caution">
    <text evidence="1">The sequence shown here is derived from an EMBL/GenBank/DDBJ whole genome shotgun (WGS) entry which is preliminary data.</text>
</comment>
<dbReference type="RefSeq" id="WP_226574039.1">
    <property type="nucleotide sequence ID" value="NZ_BLAY01000004.1"/>
</dbReference>
<organism evidence="1 2">
    <name type="scientific">Microseira wollei NIES-4236</name>
    <dbReference type="NCBI Taxonomy" id="2530354"/>
    <lineage>
        <taxon>Bacteria</taxon>
        <taxon>Bacillati</taxon>
        <taxon>Cyanobacteriota</taxon>
        <taxon>Cyanophyceae</taxon>
        <taxon>Oscillatoriophycideae</taxon>
        <taxon>Aerosakkonematales</taxon>
        <taxon>Aerosakkonemataceae</taxon>
        <taxon>Microseira</taxon>
    </lineage>
</organism>
<accession>A0AAV3X0N5</accession>
<dbReference type="AlphaFoldDB" id="A0AAV3X0N5"/>
<dbReference type="EMBL" id="BLAY01000004">
    <property type="protein sequence ID" value="GET35723.1"/>
    <property type="molecule type" value="Genomic_DNA"/>
</dbReference>
<proteinExistence type="predicted"/>